<dbReference type="EMBL" id="KV417716">
    <property type="protein sequence ID" value="KZP08652.1"/>
    <property type="molecule type" value="Genomic_DNA"/>
</dbReference>
<protein>
    <submittedName>
        <fullName evidence="2">Uncharacterized protein</fullName>
    </submittedName>
</protein>
<sequence>MKTSCTFPSSKGGCQRIKLQGTAREQFHRQARLLSDELGRVFLELRCISESWGVPMVNPSDQVRKGLKFGIRSHIVVCERLDNRGDHSRRFEVVLMVVLVTVLGSFFFLFCKAAPEPLCCFCSFSFSFFSCSTFGISRLSFRTSNQMA</sequence>
<keyword evidence="1" id="KW-0812">Transmembrane</keyword>
<keyword evidence="1" id="KW-1133">Transmembrane helix</keyword>
<evidence type="ECO:0000313" key="2">
    <source>
        <dbReference type="EMBL" id="KZP08652.1"/>
    </source>
</evidence>
<keyword evidence="1" id="KW-0472">Membrane</keyword>
<name>A0A165XL22_9AGAM</name>
<proteinExistence type="predicted"/>
<feature type="transmembrane region" description="Helical" evidence="1">
    <location>
        <begin position="93"/>
        <end position="111"/>
    </location>
</feature>
<accession>A0A165XL22</accession>
<evidence type="ECO:0000313" key="3">
    <source>
        <dbReference type="Proteomes" id="UP000076532"/>
    </source>
</evidence>
<evidence type="ECO:0000256" key="1">
    <source>
        <dbReference type="SAM" id="Phobius"/>
    </source>
</evidence>
<organism evidence="2 3">
    <name type="scientific">Athelia psychrophila</name>
    <dbReference type="NCBI Taxonomy" id="1759441"/>
    <lineage>
        <taxon>Eukaryota</taxon>
        <taxon>Fungi</taxon>
        <taxon>Dikarya</taxon>
        <taxon>Basidiomycota</taxon>
        <taxon>Agaricomycotina</taxon>
        <taxon>Agaricomycetes</taxon>
        <taxon>Agaricomycetidae</taxon>
        <taxon>Atheliales</taxon>
        <taxon>Atheliaceae</taxon>
        <taxon>Athelia</taxon>
    </lineage>
</organism>
<dbReference type="AlphaFoldDB" id="A0A165XL22"/>
<gene>
    <name evidence="2" type="ORF">FIBSPDRAFT_255222</name>
</gene>
<feature type="transmembrane region" description="Helical" evidence="1">
    <location>
        <begin position="118"/>
        <end position="141"/>
    </location>
</feature>
<keyword evidence="3" id="KW-1185">Reference proteome</keyword>
<reference evidence="2 3" key="1">
    <citation type="journal article" date="2016" name="Mol. Biol. Evol.">
        <title>Comparative Genomics of Early-Diverging Mushroom-Forming Fungi Provides Insights into the Origins of Lignocellulose Decay Capabilities.</title>
        <authorList>
            <person name="Nagy L.G."/>
            <person name="Riley R."/>
            <person name="Tritt A."/>
            <person name="Adam C."/>
            <person name="Daum C."/>
            <person name="Floudas D."/>
            <person name="Sun H."/>
            <person name="Yadav J.S."/>
            <person name="Pangilinan J."/>
            <person name="Larsson K.H."/>
            <person name="Matsuura K."/>
            <person name="Barry K."/>
            <person name="Labutti K."/>
            <person name="Kuo R."/>
            <person name="Ohm R.A."/>
            <person name="Bhattacharya S.S."/>
            <person name="Shirouzu T."/>
            <person name="Yoshinaga Y."/>
            <person name="Martin F.M."/>
            <person name="Grigoriev I.V."/>
            <person name="Hibbett D.S."/>
        </authorList>
    </citation>
    <scope>NUCLEOTIDE SEQUENCE [LARGE SCALE GENOMIC DNA]</scope>
    <source>
        <strain evidence="2 3">CBS 109695</strain>
    </source>
</reference>
<dbReference type="Proteomes" id="UP000076532">
    <property type="component" value="Unassembled WGS sequence"/>
</dbReference>